<feature type="domain" description="SF4 helicase" evidence="12">
    <location>
        <begin position="182"/>
        <end position="464"/>
    </location>
</feature>
<keyword evidence="6 13" id="KW-0347">Helicase</keyword>
<evidence type="ECO:0000256" key="9">
    <source>
        <dbReference type="ARBA" id="ARBA00023235"/>
    </source>
</evidence>
<evidence type="ECO:0000256" key="4">
    <source>
        <dbReference type="ARBA" id="ARBA00022741"/>
    </source>
</evidence>
<dbReference type="SUPFAM" id="SSF52540">
    <property type="entry name" value="P-loop containing nucleoside triphosphate hydrolases"/>
    <property type="match status" value="1"/>
</dbReference>
<sequence length="464" mass="49657">MTVVTLTPPNAVFQNVEAEQQVLGSLIMADKLVPIVMQHGGVSLFATKVHAKIYQAIEVRHQAGELVSPITLKAAFEGLEDLEPVGGPAYLARLAGSAIYITVPALTSMANMLAEYARKRAIHSAASETLAELARGDMPASDIANRLEGALVAHSFTVATDQPTSMLAAVNEAVTLANQAYRGETSAAVSFGIPPLDAIIPGLQPGELTLLGGRPAMGKSAVALTMALNAARAGRGVAIASLEMTPAAMAHRALSEATANAGRAVPYQAMRRGDMSEEEMRAVVEVAQDVAQLPITFLSRSYSDVDALVGGVRQITRATDNLRLLIVDYAQLLRAKGRDRYQQVTAISLALKGMAMSLNIPVLALSQLSRGIESREDKRPVLSDLRESGQLEQDADNVLFCFRPEYYLQQEQPDSSDLDDLADWELAMNKARGRLEIIVAKQRMGSTGTARCMCALSTNSVWGE</sequence>
<evidence type="ECO:0000313" key="14">
    <source>
        <dbReference type="Proteomes" id="UP001589795"/>
    </source>
</evidence>
<evidence type="ECO:0000256" key="2">
    <source>
        <dbReference type="ARBA" id="ARBA00022515"/>
    </source>
</evidence>
<comment type="caution">
    <text evidence="13">The sequence shown here is derived from an EMBL/GenBank/DDBJ whole genome shotgun (WGS) entry which is preliminary data.</text>
</comment>
<keyword evidence="8" id="KW-0238">DNA-binding</keyword>
<comment type="catalytic activity">
    <reaction evidence="11">
        <text>ATP + H2O = ADP + phosphate + H(+)</text>
        <dbReference type="Rhea" id="RHEA:13065"/>
        <dbReference type="ChEBI" id="CHEBI:15377"/>
        <dbReference type="ChEBI" id="CHEBI:15378"/>
        <dbReference type="ChEBI" id="CHEBI:30616"/>
        <dbReference type="ChEBI" id="CHEBI:43474"/>
        <dbReference type="ChEBI" id="CHEBI:456216"/>
        <dbReference type="EC" id="5.6.2.3"/>
    </reaction>
</comment>
<evidence type="ECO:0000256" key="3">
    <source>
        <dbReference type="ARBA" id="ARBA00022705"/>
    </source>
</evidence>
<dbReference type="EMBL" id="JBHLWQ010000064">
    <property type="protein sequence ID" value="MFC0200153.1"/>
    <property type="molecule type" value="Genomic_DNA"/>
</dbReference>
<keyword evidence="14" id="KW-1185">Reference proteome</keyword>
<keyword evidence="5" id="KW-0378">Hydrolase</keyword>
<dbReference type="InterPro" id="IPR036185">
    <property type="entry name" value="DNA_heli_DnaB-like_N_sf"/>
</dbReference>
<evidence type="ECO:0000259" key="12">
    <source>
        <dbReference type="PROSITE" id="PS51199"/>
    </source>
</evidence>
<dbReference type="Gene3D" id="3.40.50.300">
    <property type="entry name" value="P-loop containing nucleotide triphosphate hydrolases"/>
    <property type="match status" value="1"/>
</dbReference>
<evidence type="ECO:0000256" key="5">
    <source>
        <dbReference type="ARBA" id="ARBA00022801"/>
    </source>
</evidence>
<evidence type="ECO:0000256" key="6">
    <source>
        <dbReference type="ARBA" id="ARBA00022806"/>
    </source>
</evidence>
<keyword evidence="9" id="KW-0413">Isomerase</keyword>
<dbReference type="InterPro" id="IPR016136">
    <property type="entry name" value="DNA_helicase_N/primase_C"/>
</dbReference>
<dbReference type="RefSeq" id="WP_265505996.1">
    <property type="nucleotide sequence ID" value="NZ_JAOTBE010000007.1"/>
</dbReference>
<gene>
    <name evidence="13" type="ORF">ACFFIZ_07410</name>
</gene>
<dbReference type="PROSITE" id="PS51199">
    <property type="entry name" value="SF4_HELICASE"/>
    <property type="match status" value="1"/>
</dbReference>
<dbReference type="Pfam" id="PF00772">
    <property type="entry name" value="DnaB"/>
    <property type="match status" value="1"/>
</dbReference>
<evidence type="ECO:0000256" key="1">
    <source>
        <dbReference type="ARBA" id="ARBA00008428"/>
    </source>
</evidence>
<evidence type="ECO:0000313" key="13">
    <source>
        <dbReference type="EMBL" id="MFC0200153.1"/>
    </source>
</evidence>
<comment type="similarity">
    <text evidence="1">Belongs to the helicase family. DnaB subfamily.</text>
</comment>
<protein>
    <recommendedName>
        <fullName evidence="10">DNA 5'-3' helicase</fullName>
        <ecNumber evidence="10">5.6.2.3</ecNumber>
    </recommendedName>
</protein>
<dbReference type="GO" id="GO:0004386">
    <property type="term" value="F:helicase activity"/>
    <property type="evidence" value="ECO:0007669"/>
    <property type="project" value="UniProtKB-KW"/>
</dbReference>
<dbReference type="InterPro" id="IPR007693">
    <property type="entry name" value="DNA_helicase_DnaB-like_N"/>
</dbReference>
<reference evidence="13 14" key="1">
    <citation type="submission" date="2024-09" db="EMBL/GenBank/DDBJ databases">
        <authorList>
            <person name="Sun Q."/>
            <person name="Mori K."/>
        </authorList>
    </citation>
    <scope>NUCLEOTIDE SEQUENCE [LARGE SCALE GENOMIC DNA]</scope>
    <source>
        <strain evidence="13 14">CCM 7904</strain>
    </source>
</reference>
<evidence type="ECO:0000256" key="10">
    <source>
        <dbReference type="ARBA" id="ARBA00044969"/>
    </source>
</evidence>
<evidence type="ECO:0000256" key="7">
    <source>
        <dbReference type="ARBA" id="ARBA00022840"/>
    </source>
</evidence>
<keyword evidence="7" id="KW-0067">ATP-binding</keyword>
<keyword evidence="3" id="KW-0235">DNA replication</keyword>
<dbReference type="InterPro" id="IPR007694">
    <property type="entry name" value="DNA_helicase_DnaB-like_C"/>
</dbReference>
<organism evidence="13 14">
    <name type="scientific">Paracoccus rhizosphaerae</name>
    <dbReference type="NCBI Taxonomy" id="1133347"/>
    <lineage>
        <taxon>Bacteria</taxon>
        <taxon>Pseudomonadati</taxon>
        <taxon>Pseudomonadota</taxon>
        <taxon>Alphaproteobacteria</taxon>
        <taxon>Rhodobacterales</taxon>
        <taxon>Paracoccaceae</taxon>
        <taxon>Paracoccus</taxon>
    </lineage>
</organism>
<dbReference type="EC" id="5.6.2.3" evidence="10"/>
<keyword evidence="4" id="KW-0547">Nucleotide-binding</keyword>
<dbReference type="Gene3D" id="1.10.860.10">
    <property type="entry name" value="DNAb Helicase, Chain A"/>
    <property type="match status" value="1"/>
</dbReference>
<proteinExistence type="inferred from homology"/>
<dbReference type="SUPFAM" id="SSF48024">
    <property type="entry name" value="N-terminal domain of DnaB helicase"/>
    <property type="match status" value="1"/>
</dbReference>
<name>A0ABV6CMG4_9RHOB</name>
<dbReference type="PANTHER" id="PTHR30153">
    <property type="entry name" value="REPLICATIVE DNA HELICASE DNAB"/>
    <property type="match status" value="1"/>
</dbReference>
<keyword evidence="2" id="KW-0639">Primosome</keyword>
<dbReference type="Proteomes" id="UP001589795">
    <property type="component" value="Unassembled WGS sequence"/>
</dbReference>
<evidence type="ECO:0000256" key="8">
    <source>
        <dbReference type="ARBA" id="ARBA00023125"/>
    </source>
</evidence>
<dbReference type="Pfam" id="PF03796">
    <property type="entry name" value="DnaB_C"/>
    <property type="match status" value="1"/>
</dbReference>
<evidence type="ECO:0000256" key="11">
    <source>
        <dbReference type="ARBA" id="ARBA00048954"/>
    </source>
</evidence>
<accession>A0ABV6CMG4</accession>
<dbReference type="PANTHER" id="PTHR30153:SF2">
    <property type="entry name" value="REPLICATIVE DNA HELICASE"/>
    <property type="match status" value="1"/>
</dbReference>
<dbReference type="InterPro" id="IPR027417">
    <property type="entry name" value="P-loop_NTPase"/>
</dbReference>